<organism evidence="1 2">
    <name type="scientific">Pseudonocardia sulfidoxydans NBRC 16205</name>
    <dbReference type="NCBI Taxonomy" id="1223511"/>
    <lineage>
        <taxon>Bacteria</taxon>
        <taxon>Bacillati</taxon>
        <taxon>Actinomycetota</taxon>
        <taxon>Actinomycetes</taxon>
        <taxon>Pseudonocardiales</taxon>
        <taxon>Pseudonocardiaceae</taxon>
        <taxon>Pseudonocardia</taxon>
    </lineage>
</organism>
<gene>
    <name evidence="1" type="ORF">PSU4_49800</name>
</gene>
<proteinExistence type="predicted"/>
<sequence>MPDMGTDLTYAKLLETNNYLRQLSDTTYWLCITRTVQESKLFPMNPYMLLSYLNTFYRLPTLLREIDAATPAEELGDRAREVSLKVDTVNAAWGMPAFYLIGREMLMNWGLLGPADAVDDVVDVLDFSRRFNLAYHRNDGHLTNKEFGDRSQFLPERQLQVFESDLHGVTPGDRLHTAATKLIAQLSQYAFLAHCECRIGIHTSGPYNFGENRQLIVRDFFELTEGDYPWLDGIATQLPHANLTIPIVFKDTNFNLMDDWASFEAEPSYDASNIAAVGMYTSDALTDGYVPVGMDSADVLAETMEHYREILNQATADLWKRIAGWSREQMIDAGALVYSSVAKDFAHLAGTYRQSDWFELDDRVQRFKPLMNDEYGRDNLGEMVGLLGFPHQKTNEYSMARYSGLNQNMLTGIPYTVLTDDDFARTAGSTLSGSTSLPPKNGLWTTSQGRLEVDDFNARARDFTPGALTDGNRYLDEEWVKRNYGTERADALYRQTQATSRNLAGRGSGLRRADLP</sequence>
<dbReference type="AlphaFoldDB" id="A0A511DMI7"/>
<reference evidence="1 2" key="1">
    <citation type="submission" date="2019-07" db="EMBL/GenBank/DDBJ databases">
        <title>Whole genome shotgun sequence of Pseudonocardia sulfidoxydans NBRC 16205.</title>
        <authorList>
            <person name="Hosoyama A."/>
            <person name="Uohara A."/>
            <person name="Ohji S."/>
            <person name="Ichikawa N."/>
        </authorList>
    </citation>
    <scope>NUCLEOTIDE SEQUENCE [LARGE SCALE GENOMIC DNA]</scope>
    <source>
        <strain evidence="1 2">NBRC 16205</strain>
    </source>
</reference>
<comment type="caution">
    <text evidence="1">The sequence shown here is derived from an EMBL/GenBank/DDBJ whole genome shotgun (WGS) entry which is preliminary data.</text>
</comment>
<evidence type="ECO:0000313" key="1">
    <source>
        <dbReference type="EMBL" id="GEL26026.1"/>
    </source>
</evidence>
<protein>
    <submittedName>
        <fullName evidence="1">Uncharacterized protein</fullName>
    </submittedName>
</protein>
<keyword evidence="2" id="KW-1185">Reference proteome</keyword>
<name>A0A511DMI7_9PSEU</name>
<accession>A0A511DMI7</accession>
<evidence type="ECO:0000313" key="2">
    <source>
        <dbReference type="Proteomes" id="UP000321685"/>
    </source>
</evidence>
<dbReference type="EMBL" id="BJVJ01000072">
    <property type="protein sequence ID" value="GEL26026.1"/>
    <property type="molecule type" value="Genomic_DNA"/>
</dbReference>
<dbReference type="Proteomes" id="UP000321685">
    <property type="component" value="Unassembled WGS sequence"/>
</dbReference>